<reference evidence="6 7" key="1">
    <citation type="submission" date="2017-08" db="EMBL/GenBank/DDBJ databases">
        <title>Infants hospitalized years apart are colonized by the same room-sourced microbial strains.</title>
        <authorList>
            <person name="Brooks B."/>
            <person name="Olm M.R."/>
            <person name="Firek B.A."/>
            <person name="Baker R."/>
            <person name="Thomas B.C."/>
            <person name="Morowitz M.J."/>
            <person name="Banfield J.F."/>
        </authorList>
    </citation>
    <scope>NUCLEOTIDE SEQUENCE [LARGE SCALE GENOMIC DNA]</scope>
    <source>
        <strain evidence="6">S2_018_000_R3_110</strain>
    </source>
</reference>
<dbReference type="InterPro" id="IPR028082">
    <property type="entry name" value="Peripla_BP_I"/>
</dbReference>
<evidence type="ECO:0000313" key="6">
    <source>
        <dbReference type="EMBL" id="PZO73191.1"/>
    </source>
</evidence>
<accession>A0A2W5ARP4</accession>
<feature type="signal peptide" evidence="4">
    <location>
        <begin position="1"/>
        <end position="23"/>
    </location>
</feature>
<dbReference type="AlphaFoldDB" id="A0A2W5ARP4"/>
<evidence type="ECO:0000256" key="3">
    <source>
        <dbReference type="ARBA" id="ARBA00022970"/>
    </source>
</evidence>
<dbReference type="GO" id="GO:0006865">
    <property type="term" value="P:amino acid transport"/>
    <property type="evidence" value="ECO:0007669"/>
    <property type="project" value="UniProtKB-KW"/>
</dbReference>
<evidence type="ECO:0000256" key="2">
    <source>
        <dbReference type="ARBA" id="ARBA00022729"/>
    </source>
</evidence>
<evidence type="ECO:0000256" key="4">
    <source>
        <dbReference type="SAM" id="SignalP"/>
    </source>
</evidence>
<dbReference type="Gene3D" id="3.40.50.2300">
    <property type="match status" value="4"/>
</dbReference>
<organism evidence="6 7">
    <name type="scientific">Sphingomonas hengshuiensis</name>
    <dbReference type="NCBI Taxonomy" id="1609977"/>
    <lineage>
        <taxon>Bacteria</taxon>
        <taxon>Pseudomonadati</taxon>
        <taxon>Pseudomonadota</taxon>
        <taxon>Alphaproteobacteria</taxon>
        <taxon>Sphingomonadales</taxon>
        <taxon>Sphingomonadaceae</taxon>
        <taxon>Sphingomonas</taxon>
    </lineage>
</organism>
<comment type="caution">
    <text evidence="6">The sequence shown here is derived from an EMBL/GenBank/DDBJ whole genome shotgun (WGS) entry which is preliminary data.</text>
</comment>
<dbReference type="Proteomes" id="UP000248614">
    <property type="component" value="Unassembled WGS sequence"/>
</dbReference>
<dbReference type="EMBL" id="QFNF01000055">
    <property type="protein sequence ID" value="PZO73191.1"/>
    <property type="molecule type" value="Genomic_DNA"/>
</dbReference>
<protein>
    <recommendedName>
        <fullName evidence="5">Leucine-binding protein domain-containing protein</fullName>
    </recommendedName>
</protein>
<evidence type="ECO:0000313" key="7">
    <source>
        <dbReference type="Proteomes" id="UP000248614"/>
    </source>
</evidence>
<sequence>MRSRRSTLGLLRDAVLLSSVASAASPLMAARRGKRSAALLVPLSGDRSALGLSIRNAAMLAETDPAALAVIDTGGTPAGAANAARAAVKRGAGMVLGPLSAAETRAVAAAVGTQVPVVALTNDAAARGGGAFVFGITPAQATAAILGYARSRGVRRIVVVDDGTPWSQASVAAARTAEADLGLTIVPVTLANGALPPGVEGDAAFVPGPAVALAPMLRNRGMQLLATMQALDYRPEALSALEGAWIASPDPAKFATFASAYAARNGGRPGAIAALGNDAALIARSLREADQMTREGVLREAGFDGVTGPVRFRSDGSCARDFAILVPSNGVYDKVAESRGA</sequence>
<keyword evidence="3" id="KW-0029">Amino-acid transport</keyword>
<evidence type="ECO:0000259" key="5">
    <source>
        <dbReference type="Pfam" id="PF13458"/>
    </source>
</evidence>
<dbReference type="SUPFAM" id="SSF53822">
    <property type="entry name" value="Periplasmic binding protein-like I"/>
    <property type="match status" value="1"/>
</dbReference>
<keyword evidence="2 4" id="KW-0732">Signal</keyword>
<keyword evidence="3" id="KW-0813">Transport</keyword>
<name>A0A2W5ARP4_9SPHN</name>
<gene>
    <name evidence="6" type="ORF">DI632_14780</name>
</gene>
<dbReference type="InterPro" id="IPR028081">
    <property type="entry name" value="Leu-bd"/>
</dbReference>
<feature type="chain" id="PRO_5016162467" description="Leucine-binding protein domain-containing protein" evidence="4">
    <location>
        <begin position="24"/>
        <end position="341"/>
    </location>
</feature>
<dbReference type="PANTHER" id="PTHR30483">
    <property type="entry name" value="LEUCINE-SPECIFIC-BINDING PROTEIN"/>
    <property type="match status" value="1"/>
</dbReference>
<proteinExistence type="inferred from homology"/>
<evidence type="ECO:0000256" key="1">
    <source>
        <dbReference type="ARBA" id="ARBA00010062"/>
    </source>
</evidence>
<comment type="similarity">
    <text evidence="1">Belongs to the leucine-binding protein family.</text>
</comment>
<dbReference type="PANTHER" id="PTHR30483:SF6">
    <property type="entry name" value="PERIPLASMIC BINDING PROTEIN OF ABC TRANSPORTER FOR NATURAL AMINO ACIDS"/>
    <property type="match status" value="1"/>
</dbReference>
<feature type="domain" description="Leucine-binding protein" evidence="5">
    <location>
        <begin position="38"/>
        <end position="186"/>
    </location>
</feature>
<dbReference type="Pfam" id="PF13458">
    <property type="entry name" value="Peripla_BP_6"/>
    <property type="match status" value="1"/>
</dbReference>
<dbReference type="InterPro" id="IPR051010">
    <property type="entry name" value="BCAA_transport"/>
</dbReference>